<feature type="compositionally biased region" description="Low complexity" evidence="1">
    <location>
        <begin position="23"/>
        <end position="39"/>
    </location>
</feature>
<proteinExistence type="predicted"/>
<accession>A0A835VQC4</accession>
<feature type="region of interest" description="Disordered" evidence="1">
    <location>
        <begin position="1"/>
        <end position="47"/>
    </location>
</feature>
<dbReference type="EMBL" id="JAEHOD010000436">
    <property type="protein sequence ID" value="KAG2421978.1"/>
    <property type="molecule type" value="Genomic_DNA"/>
</dbReference>
<evidence type="ECO:0000256" key="1">
    <source>
        <dbReference type="SAM" id="MobiDB-lite"/>
    </source>
</evidence>
<protein>
    <submittedName>
        <fullName evidence="2">Uncharacterized protein</fullName>
    </submittedName>
</protein>
<feature type="compositionally biased region" description="Low complexity" evidence="1">
    <location>
        <begin position="208"/>
        <end position="224"/>
    </location>
</feature>
<dbReference type="OrthoDB" id="552017at2759"/>
<dbReference type="AlphaFoldDB" id="A0A835VQC4"/>
<evidence type="ECO:0000313" key="3">
    <source>
        <dbReference type="Proteomes" id="UP000613740"/>
    </source>
</evidence>
<gene>
    <name evidence="2" type="ORF">HYH02_015561</name>
</gene>
<dbReference type="Proteomes" id="UP000613740">
    <property type="component" value="Unassembled WGS sequence"/>
</dbReference>
<feature type="non-terminal residue" evidence="2">
    <location>
        <position position="399"/>
    </location>
</feature>
<keyword evidence="3" id="KW-1185">Reference proteome</keyword>
<organism evidence="2 3">
    <name type="scientific">Chlamydomonas schloesseri</name>
    <dbReference type="NCBI Taxonomy" id="2026947"/>
    <lineage>
        <taxon>Eukaryota</taxon>
        <taxon>Viridiplantae</taxon>
        <taxon>Chlorophyta</taxon>
        <taxon>core chlorophytes</taxon>
        <taxon>Chlorophyceae</taxon>
        <taxon>CS clade</taxon>
        <taxon>Chlamydomonadales</taxon>
        <taxon>Chlamydomonadaceae</taxon>
        <taxon>Chlamydomonas</taxon>
    </lineage>
</organism>
<name>A0A835VQC4_9CHLO</name>
<evidence type="ECO:0000313" key="2">
    <source>
        <dbReference type="EMBL" id="KAG2421978.1"/>
    </source>
</evidence>
<comment type="caution">
    <text evidence="2">The sequence shown here is derived from an EMBL/GenBank/DDBJ whole genome shotgun (WGS) entry which is preliminary data.</text>
</comment>
<sequence>MGAGPELVRQEAAGSSLGGGSSSSGNGSSSSSSSSSGAGWARGGGRGSECGPQALCNLLHGLVRSGLLSAPPEVGGGPASRAAGPSPAAAAAAAAPDWLDADTDDFGLLALTSAAAAGGLGGTQPAAAAATAAPLPSATLAAAVDTRWLLEDLCTALYRQLPQCTPQGLTNVLSALAAAGHVPEEGWVERFLTESAARMDTGHGSGGSSSSSGEVVDVSGSSASSGGGVDGGGSRWCNADDLAHLAAAAAQLRARQLSQMLHGAAQLQRSYTHSLPDGACLGVATSSVSSSTSTTTTIYDAATASSSDQQRLPAAAADPALAAALSATAVRPPPSLLAAWHRAAAAALPNFNAVDAAHALWALAALGERPPQDWLQRLLVGVRGTLAAAPPCELAVLLC</sequence>
<feature type="region of interest" description="Disordered" evidence="1">
    <location>
        <begin position="198"/>
        <end position="230"/>
    </location>
</feature>
<reference evidence="2" key="1">
    <citation type="journal article" date="2020" name="bioRxiv">
        <title>Comparative genomics of Chlamydomonas.</title>
        <authorList>
            <person name="Craig R.J."/>
            <person name="Hasan A.R."/>
            <person name="Ness R.W."/>
            <person name="Keightley P.D."/>
        </authorList>
    </citation>
    <scope>NUCLEOTIDE SEQUENCE</scope>
    <source>
        <strain evidence="2">CCAP 11/173</strain>
    </source>
</reference>